<dbReference type="PANTHER" id="PTHR42852:SF1">
    <property type="entry name" value="THIOREDOXIN-LIKE PROTEIN YNEN"/>
    <property type="match status" value="1"/>
</dbReference>
<dbReference type="CDD" id="cd02966">
    <property type="entry name" value="TlpA_like_family"/>
    <property type="match status" value="1"/>
</dbReference>
<reference evidence="3 4" key="1">
    <citation type="submission" date="2018-09" db="EMBL/GenBank/DDBJ databases">
        <title>Paenibacillus aracenensis nov. sp. isolated from a cave in southern Spain.</title>
        <authorList>
            <person name="Jurado V."/>
            <person name="Gutierrez-Patricio S."/>
            <person name="Gonzalez-Pimentel J.L."/>
            <person name="Miller A.Z."/>
            <person name="Laiz L."/>
            <person name="Saiz-Jimenez C."/>
        </authorList>
    </citation>
    <scope>NUCLEOTIDE SEQUENCE [LARGE SCALE GENOMIC DNA]</scope>
    <source>
        <strain evidence="3 4">DSM 22867</strain>
    </source>
</reference>
<dbReference type="InterPro" id="IPR050553">
    <property type="entry name" value="Thioredoxin_ResA/DsbE_sf"/>
</dbReference>
<dbReference type="PANTHER" id="PTHR42852">
    <property type="entry name" value="THIOL:DISULFIDE INTERCHANGE PROTEIN DSBE"/>
    <property type="match status" value="1"/>
</dbReference>
<organism evidence="3 4">
    <name type="scientific">Paenibacillus nanensis</name>
    <dbReference type="NCBI Taxonomy" id="393251"/>
    <lineage>
        <taxon>Bacteria</taxon>
        <taxon>Bacillati</taxon>
        <taxon>Bacillota</taxon>
        <taxon>Bacilli</taxon>
        <taxon>Bacillales</taxon>
        <taxon>Paenibacillaceae</taxon>
        <taxon>Paenibacillus</taxon>
    </lineage>
</organism>
<proteinExistence type="predicted"/>
<gene>
    <name evidence="3" type="ORF">D3P08_07445</name>
</gene>
<dbReference type="InterPro" id="IPR017937">
    <property type="entry name" value="Thioredoxin_CS"/>
</dbReference>
<dbReference type="GO" id="GO:0016491">
    <property type="term" value="F:oxidoreductase activity"/>
    <property type="evidence" value="ECO:0007669"/>
    <property type="project" value="InterPro"/>
</dbReference>
<dbReference type="RefSeq" id="WP_119598868.1">
    <property type="nucleotide sequence ID" value="NZ_QXQA01000003.1"/>
</dbReference>
<dbReference type="InterPro" id="IPR000866">
    <property type="entry name" value="AhpC/TSA"/>
</dbReference>
<dbReference type="Pfam" id="PF00578">
    <property type="entry name" value="AhpC-TSA"/>
    <property type="match status" value="1"/>
</dbReference>
<dbReference type="InterPro" id="IPR013766">
    <property type="entry name" value="Thioredoxin_domain"/>
</dbReference>
<accession>A0A3A1V060</accession>
<evidence type="ECO:0000313" key="4">
    <source>
        <dbReference type="Proteomes" id="UP000266482"/>
    </source>
</evidence>
<sequence>MRKVAALLIIAFFFAGLAIYQYNQDDSVTEETSASAFKPKAGFQAAAFELPDLNEQMVEIGGKGEKLTFVNFWASWCGPCELEAPDLQKLHENYGDRMTLLGVNATKFDKERAARQFVEEHGFTFPILMDRPGDVTELYKVNTFPTSFLIDSEGVIRERINGVITYEEWERILDKYL</sequence>
<keyword evidence="1" id="KW-1015">Disulfide bond</keyword>
<dbReference type="InterPro" id="IPR036249">
    <property type="entry name" value="Thioredoxin-like_sf"/>
</dbReference>
<dbReference type="Proteomes" id="UP000266482">
    <property type="component" value="Unassembled WGS sequence"/>
</dbReference>
<evidence type="ECO:0000313" key="3">
    <source>
        <dbReference type="EMBL" id="RIX54077.1"/>
    </source>
</evidence>
<evidence type="ECO:0000256" key="1">
    <source>
        <dbReference type="ARBA" id="ARBA00023157"/>
    </source>
</evidence>
<dbReference type="PROSITE" id="PS51352">
    <property type="entry name" value="THIOREDOXIN_2"/>
    <property type="match status" value="1"/>
</dbReference>
<dbReference type="Gene3D" id="3.40.30.10">
    <property type="entry name" value="Glutaredoxin"/>
    <property type="match status" value="1"/>
</dbReference>
<name>A0A3A1V060_9BACL</name>
<dbReference type="AlphaFoldDB" id="A0A3A1V060"/>
<dbReference type="OrthoDB" id="25753at2"/>
<dbReference type="GO" id="GO:0016209">
    <property type="term" value="F:antioxidant activity"/>
    <property type="evidence" value="ECO:0007669"/>
    <property type="project" value="InterPro"/>
</dbReference>
<dbReference type="SUPFAM" id="SSF52833">
    <property type="entry name" value="Thioredoxin-like"/>
    <property type="match status" value="1"/>
</dbReference>
<dbReference type="PROSITE" id="PS00194">
    <property type="entry name" value="THIOREDOXIN_1"/>
    <property type="match status" value="1"/>
</dbReference>
<feature type="domain" description="Thioredoxin" evidence="2">
    <location>
        <begin position="39"/>
        <end position="177"/>
    </location>
</feature>
<evidence type="ECO:0000259" key="2">
    <source>
        <dbReference type="PROSITE" id="PS51352"/>
    </source>
</evidence>
<dbReference type="EMBL" id="QXQA01000003">
    <property type="protein sequence ID" value="RIX54077.1"/>
    <property type="molecule type" value="Genomic_DNA"/>
</dbReference>
<comment type="caution">
    <text evidence="3">The sequence shown here is derived from an EMBL/GenBank/DDBJ whole genome shotgun (WGS) entry which is preliminary data.</text>
</comment>
<keyword evidence="4" id="KW-1185">Reference proteome</keyword>
<protein>
    <submittedName>
        <fullName evidence="3">TlpA family protein disulfide reductase</fullName>
    </submittedName>
</protein>